<dbReference type="OrthoDB" id="9787219at2"/>
<gene>
    <name evidence="4" type="ORF">RJ41_07700</name>
</gene>
<keyword evidence="1" id="KW-0560">Oxidoreductase</keyword>
<dbReference type="PANTHER" id="PTHR43333">
    <property type="entry name" value="2-HACID_DH_C DOMAIN-CONTAINING PROTEIN"/>
    <property type="match status" value="1"/>
</dbReference>
<name>A0A0B3YIL3_9ALTE</name>
<sequence>MTARSSKRIELTILSDEANDIAEAIRQKIADNNDFKDADGHPLLALKQIAQCPEDINPETVTVLLADPDLASRIIDKCSALTWCQSTWAGNAPLLNADKKNYILTGLKGIFGKLMREYVFAYLLGHARNVKAFEQNQRAAQPIWEASKRMPLNGQTLGIAGLGSIGQALIPVAHALGMSVVGLTRSGQAVEGADAVYTPDTIEAFARACDHVVNLMPDTPSTQNMLSHEFFSALKPHSVFVNAGRGSAVDDDALLQALDKGALAHAVLDVFRNEPLDSAHPFWQHPRISVTAHTAAESQPSDVADVFLENALRYINGGPLNYQFDFDKGY</sequence>
<dbReference type="InterPro" id="IPR006140">
    <property type="entry name" value="D-isomer_DH_NAD-bd"/>
</dbReference>
<dbReference type="EMBL" id="JWLW01000012">
    <property type="protein sequence ID" value="KHT54397.1"/>
    <property type="molecule type" value="Genomic_DNA"/>
</dbReference>
<dbReference type="AlphaFoldDB" id="A0A0B3YIL3"/>
<evidence type="ECO:0000256" key="1">
    <source>
        <dbReference type="ARBA" id="ARBA00023002"/>
    </source>
</evidence>
<evidence type="ECO:0000313" key="5">
    <source>
        <dbReference type="Proteomes" id="UP000031197"/>
    </source>
</evidence>
<organism evidence="4 5">
    <name type="scientific">Alteromonas marina</name>
    <dbReference type="NCBI Taxonomy" id="203795"/>
    <lineage>
        <taxon>Bacteria</taxon>
        <taxon>Pseudomonadati</taxon>
        <taxon>Pseudomonadota</taxon>
        <taxon>Gammaproteobacteria</taxon>
        <taxon>Alteromonadales</taxon>
        <taxon>Alteromonadaceae</taxon>
        <taxon>Alteromonas/Salinimonas group</taxon>
        <taxon>Alteromonas</taxon>
    </lineage>
</organism>
<keyword evidence="5" id="KW-1185">Reference proteome</keyword>
<reference evidence="4 5" key="1">
    <citation type="submission" date="2014-12" db="EMBL/GenBank/DDBJ databases">
        <title>Genome sequencing of Alteromonas marina AD001.</title>
        <authorList>
            <person name="Adrian T.G.S."/>
            <person name="Chan K.G."/>
        </authorList>
    </citation>
    <scope>NUCLEOTIDE SEQUENCE [LARGE SCALE GENOMIC DNA]</scope>
    <source>
        <strain evidence="4 5">AD001</strain>
    </source>
</reference>
<dbReference type="PANTHER" id="PTHR43333:SF1">
    <property type="entry name" value="D-ISOMER SPECIFIC 2-HYDROXYACID DEHYDROGENASE NAD-BINDING DOMAIN-CONTAINING PROTEIN"/>
    <property type="match status" value="1"/>
</dbReference>
<dbReference type="RefSeq" id="WP_039218962.1">
    <property type="nucleotide sequence ID" value="NZ_JWLW01000012.1"/>
</dbReference>
<dbReference type="CDD" id="cd05300">
    <property type="entry name" value="2-Hacid_dh_1"/>
    <property type="match status" value="1"/>
</dbReference>
<evidence type="ECO:0000313" key="4">
    <source>
        <dbReference type="EMBL" id="KHT54397.1"/>
    </source>
</evidence>
<keyword evidence="2" id="KW-0520">NAD</keyword>
<dbReference type="GO" id="GO:0016491">
    <property type="term" value="F:oxidoreductase activity"/>
    <property type="evidence" value="ECO:0007669"/>
    <property type="project" value="UniProtKB-KW"/>
</dbReference>
<dbReference type="SUPFAM" id="SSF51735">
    <property type="entry name" value="NAD(P)-binding Rossmann-fold domains"/>
    <property type="match status" value="1"/>
</dbReference>
<protein>
    <submittedName>
        <fullName evidence="4">Hydroxyacid dehydrogenase</fullName>
    </submittedName>
</protein>
<dbReference type="InterPro" id="IPR036291">
    <property type="entry name" value="NAD(P)-bd_dom_sf"/>
</dbReference>
<accession>A0A0B3YIL3</accession>
<dbReference type="GO" id="GO:0051287">
    <property type="term" value="F:NAD binding"/>
    <property type="evidence" value="ECO:0007669"/>
    <property type="project" value="InterPro"/>
</dbReference>
<proteinExistence type="predicted"/>
<evidence type="ECO:0000259" key="3">
    <source>
        <dbReference type="Pfam" id="PF02826"/>
    </source>
</evidence>
<dbReference type="Proteomes" id="UP000031197">
    <property type="component" value="Unassembled WGS sequence"/>
</dbReference>
<comment type="caution">
    <text evidence="4">The sequence shown here is derived from an EMBL/GenBank/DDBJ whole genome shotgun (WGS) entry which is preliminary data.</text>
</comment>
<dbReference type="Pfam" id="PF02826">
    <property type="entry name" value="2-Hacid_dh_C"/>
    <property type="match status" value="1"/>
</dbReference>
<dbReference type="Gene3D" id="3.40.50.720">
    <property type="entry name" value="NAD(P)-binding Rossmann-like Domain"/>
    <property type="match status" value="2"/>
</dbReference>
<feature type="domain" description="D-isomer specific 2-hydroxyacid dehydrogenase NAD-binding" evidence="3">
    <location>
        <begin position="120"/>
        <end position="295"/>
    </location>
</feature>
<evidence type="ECO:0000256" key="2">
    <source>
        <dbReference type="ARBA" id="ARBA00023027"/>
    </source>
</evidence>